<keyword evidence="2" id="KW-1185">Reference proteome</keyword>
<dbReference type="Proteomes" id="UP000547510">
    <property type="component" value="Unassembled WGS sequence"/>
</dbReference>
<comment type="caution">
    <text evidence="1">The sequence shown here is derived from an EMBL/GenBank/DDBJ whole genome shotgun (WGS) entry which is preliminary data.</text>
</comment>
<reference evidence="1 2" key="1">
    <citation type="submission" date="2020-08" db="EMBL/GenBank/DDBJ databases">
        <title>Genomic Encyclopedia of Type Strains, Phase III (KMG-III): the genomes of soil and plant-associated and newly described type strains.</title>
        <authorList>
            <person name="Whitman W."/>
        </authorList>
    </citation>
    <scope>NUCLEOTIDE SEQUENCE [LARGE SCALE GENOMIC DNA]</scope>
    <source>
        <strain evidence="1 2">CECT 8640</strain>
    </source>
</reference>
<proteinExistence type="predicted"/>
<evidence type="ECO:0000313" key="1">
    <source>
        <dbReference type="EMBL" id="MBB5960614.1"/>
    </source>
</evidence>
<organism evidence="1 2">
    <name type="scientific">Saccharothrix tamanrassetensis</name>
    <dbReference type="NCBI Taxonomy" id="1051531"/>
    <lineage>
        <taxon>Bacteria</taxon>
        <taxon>Bacillati</taxon>
        <taxon>Actinomycetota</taxon>
        <taxon>Actinomycetes</taxon>
        <taxon>Pseudonocardiales</taxon>
        <taxon>Pseudonocardiaceae</taxon>
        <taxon>Saccharothrix</taxon>
    </lineage>
</organism>
<sequence length="68" mass="6967">MDRVEGISSAAPAPMPPRAAITCQGWAASAPQAAVAPHRASPVMKALLRPIRSVTAPVASTVPPRTRA</sequence>
<evidence type="ECO:0000313" key="2">
    <source>
        <dbReference type="Proteomes" id="UP000547510"/>
    </source>
</evidence>
<protein>
    <submittedName>
        <fullName evidence="1">Uncharacterized protein</fullName>
    </submittedName>
</protein>
<dbReference type="AlphaFoldDB" id="A0A841CWD5"/>
<dbReference type="EMBL" id="JACHJN010000018">
    <property type="protein sequence ID" value="MBB5960614.1"/>
    <property type="molecule type" value="Genomic_DNA"/>
</dbReference>
<gene>
    <name evidence="1" type="ORF">FHS29_007242</name>
</gene>
<name>A0A841CWD5_9PSEU</name>
<accession>A0A841CWD5</accession>